<name>A0A6P4IAZ9_DROKI</name>
<reference evidence="3" key="2">
    <citation type="submission" date="2025-08" db="UniProtKB">
        <authorList>
            <consortium name="RefSeq"/>
        </authorList>
    </citation>
    <scope>IDENTIFICATION</scope>
    <source>
        <strain evidence="3">14028-0561.14</strain>
        <tissue evidence="3">Whole fly</tissue>
    </source>
</reference>
<keyword evidence="2" id="KW-1185">Reference proteome</keyword>
<dbReference type="OrthoDB" id="7826201at2759"/>
<dbReference type="Proteomes" id="UP001652661">
    <property type="component" value="Chromosome 2R"/>
</dbReference>
<sequence length="147" mass="16661">MTMLFKKCCFLLPLNYGCYIIGVLFLSFHVGELITHTNDTIFIKNVSQKSWGAVVMAPILMAGTLGSVLLIYGAAKRKRCFVLLWVIIYVIILLMYIILYIISFVKSSPPPIIIAVQSVIIIGLIYSLLIVHSFYRYLRTVEHDDAI</sequence>
<evidence type="ECO:0000256" key="1">
    <source>
        <dbReference type="SAM" id="Phobius"/>
    </source>
</evidence>
<accession>A0A6P4IAZ9</accession>
<keyword evidence="1" id="KW-0812">Transmembrane</keyword>
<organism evidence="2 3">
    <name type="scientific">Drosophila kikkawai</name>
    <name type="common">Fruit fly</name>
    <dbReference type="NCBI Taxonomy" id="30033"/>
    <lineage>
        <taxon>Eukaryota</taxon>
        <taxon>Metazoa</taxon>
        <taxon>Ecdysozoa</taxon>
        <taxon>Arthropoda</taxon>
        <taxon>Hexapoda</taxon>
        <taxon>Insecta</taxon>
        <taxon>Pterygota</taxon>
        <taxon>Neoptera</taxon>
        <taxon>Endopterygota</taxon>
        <taxon>Diptera</taxon>
        <taxon>Brachycera</taxon>
        <taxon>Muscomorpha</taxon>
        <taxon>Ephydroidea</taxon>
        <taxon>Drosophilidae</taxon>
        <taxon>Drosophila</taxon>
        <taxon>Sophophora</taxon>
    </lineage>
</organism>
<reference evidence="2" key="1">
    <citation type="submission" date="2025-05" db="UniProtKB">
        <authorList>
            <consortium name="RefSeq"/>
        </authorList>
    </citation>
    <scope>NUCLEOTIDE SEQUENCE [LARGE SCALE GENOMIC DNA]</scope>
    <source>
        <strain evidence="2">14028-0561.14</strain>
    </source>
</reference>
<evidence type="ECO:0000313" key="3">
    <source>
        <dbReference type="RefSeq" id="XP_017019723.1"/>
    </source>
</evidence>
<keyword evidence="1" id="KW-1133">Transmembrane helix</keyword>
<dbReference type="RefSeq" id="XP_017019723.1">
    <property type="nucleotide sequence ID" value="XM_017164234.3"/>
</dbReference>
<feature type="transmembrane region" description="Helical" evidence="1">
    <location>
        <begin position="82"/>
        <end position="105"/>
    </location>
</feature>
<dbReference type="AlphaFoldDB" id="A0A6P4IAZ9"/>
<feature type="transmembrane region" description="Helical" evidence="1">
    <location>
        <begin position="51"/>
        <end position="75"/>
    </location>
</feature>
<gene>
    <name evidence="3" type="primary">LOC108072909</name>
</gene>
<keyword evidence="1" id="KW-0472">Membrane</keyword>
<feature type="transmembrane region" description="Helical" evidence="1">
    <location>
        <begin position="111"/>
        <end position="131"/>
    </location>
</feature>
<feature type="transmembrane region" description="Helical" evidence="1">
    <location>
        <begin position="12"/>
        <end position="31"/>
    </location>
</feature>
<evidence type="ECO:0000313" key="2">
    <source>
        <dbReference type="Proteomes" id="UP001652661"/>
    </source>
</evidence>
<dbReference type="GeneID" id="108072909"/>
<protein>
    <submittedName>
        <fullName evidence="3">Uncharacterized protein isoform X1</fullName>
    </submittedName>
</protein>
<proteinExistence type="predicted"/>